<dbReference type="SUPFAM" id="SSF56935">
    <property type="entry name" value="Porins"/>
    <property type="match status" value="1"/>
</dbReference>
<comment type="subcellular location">
    <subcellularLocation>
        <location evidence="1">Cell outer membrane</location>
        <topology evidence="1">Multi-pass membrane protein</topology>
    </subcellularLocation>
</comment>
<protein>
    <submittedName>
        <fullName evidence="12">Porin</fullName>
    </submittedName>
</protein>
<evidence type="ECO:0000259" key="11">
    <source>
        <dbReference type="Pfam" id="PF13609"/>
    </source>
</evidence>
<evidence type="ECO:0000256" key="4">
    <source>
        <dbReference type="ARBA" id="ARBA00022452"/>
    </source>
</evidence>
<evidence type="ECO:0000256" key="8">
    <source>
        <dbReference type="ARBA" id="ARBA00023114"/>
    </source>
</evidence>
<comment type="subunit">
    <text evidence="2">Homotrimer.</text>
</comment>
<evidence type="ECO:0000256" key="6">
    <source>
        <dbReference type="ARBA" id="ARBA00022729"/>
    </source>
</evidence>
<dbReference type="RefSeq" id="WP_058697585.1">
    <property type="nucleotide sequence ID" value="NZ_CP062805.1"/>
</dbReference>
<evidence type="ECO:0000313" key="12">
    <source>
        <dbReference type="EMBL" id="QOT81859.1"/>
    </source>
</evidence>
<dbReference type="Pfam" id="PF13609">
    <property type="entry name" value="Porin_4"/>
    <property type="match status" value="1"/>
</dbReference>
<proteinExistence type="predicted"/>
<feature type="domain" description="Porin" evidence="11">
    <location>
        <begin position="14"/>
        <end position="354"/>
    </location>
</feature>
<dbReference type="GO" id="GO:0006811">
    <property type="term" value="P:monoatomic ion transport"/>
    <property type="evidence" value="ECO:0007669"/>
    <property type="project" value="UniProtKB-KW"/>
</dbReference>
<dbReference type="GO" id="GO:0009279">
    <property type="term" value="C:cell outer membrane"/>
    <property type="evidence" value="ECO:0007669"/>
    <property type="project" value="UniProtKB-SubCell"/>
</dbReference>
<evidence type="ECO:0000256" key="3">
    <source>
        <dbReference type="ARBA" id="ARBA00022448"/>
    </source>
</evidence>
<keyword evidence="10" id="KW-0998">Cell outer membrane</keyword>
<dbReference type="Proteomes" id="UP000397656">
    <property type="component" value="Plasmid pRK1-1"/>
</dbReference>
<dbReference type="GO" id="GO:0046930">
    <property type="term" value="C:pore complex"/>
    <property type="evidence" value="ECO:0007669"/>
    <property type="project" value="UniProtKB-KW"/>
</dbReference>
<dbReference type="InterPro" id="IPR023614">
    <property type="entry name" value="Porin_dom_sf"/>
</dbReference>
<reference evidence="12 13" key="1">
    <citation type="submission" date="2020-10" db="EMBL/GenBank/DDBJ databases">
        <title>Complete genome sequence of Cupriavidus basilensis CCUG 49340T.</title>
        <authorList>
            <person name="Salva-Serra F."/>
            <person name="Donoso R.A."/>
            <person name="Cho K.H."/>
            <person name="Yoo J.A."/>
            <person name="Lee K."/>
            <person name="Yoon S.-H."/>
            <person name="Perez-Pantoja D."/>
            <person name="Moore E.R.B."/>
        </authorList>
    </citation>
    <scope>NUCLEOTIDE SEQUENCE [LARGE SCALE GENOMIC DNA]</scope>
    <source>
        <strain evidence="13">CCUG 49340</strain>
        <plasmid evidence="12 13">pRK1-1</plasmid>
    </source>
</reference>
<geneLocation type="plasmid" evidence="12 13">
    <name>pRK1-1</name>
</geneLocation>
<keyword evidence="9" id="KW-0472">Membrane</keyword>
<evidence type="ECO:0000256" key="10">
    <source>
        <dbReference type="ARBA" id="ARBA00023237"/>
    </source>
</evidence>
<evidence type="ECO:0000256" key="9">
    <source>
        <dbReference type="ARBA" id="ARBA00023136"/>
    </source>
</evidence>
<keyword evidence="8" id="KW-0626">Porin</keyword>
<dbReference type="GeneID" id="98406470"/>
<organism evidence="12 13">
    <name type="scientific">Cupriavidus basilensis</name>
    <dbReference type="NCBI Taxonomy" id="68895"/>
    <lineage>
        <taxon>Bacteria</taxon>
        <taxon>Pseudomonadati</taxon>
        <taxon>Pseudomonadota</taxon>
        <taxon>Betaproteobacteria</taxon>
        <taxon>Burkholderiales</taxon>
        <taxon>Burkholderiaceae</taxon>
        <taxon>Cupriavidus</taxon>
    </lineage>
</organism>
<name>A0A643G0R4_9BURK</name>
<keyword evidence="6" id="KW-0732">Signal</keyword>
<dbReference type="Gene3D" id="2.40.160.10">
    <property type="entry name" value="Porin"/>
    <property type="match status" value="1"/>
</dbReference>
<dbReference type="PANTHER" id="PTHR34501:SF9">
    <property type="entry name" value="MAJOR OUTER MEMBRANE PROTEIN P.IA"/>
    <property type="match status" value="1"/>
</dbReference>
<evidence type="ECO:0000256" key="2">
    <source>
        <dbReference type="ARBA" id="ARBA00011233"/>
    </source>
</evidence>
<sequence length="398" mass="41708">MSRCAKHSAATVSALLALGATFNANAQSTVTLYGVADINVEFANHVGSVPSASNQFTSGTGDNVYRMNSGGVAGSRWGLRGVEALSGSLNSVFVLESGFAIDTGVGEQSGRLFGRQAYVGLQDQRYGQLSFGRQYTSAFDALANFSPMAFATQYDPVVALTGPNFREDNLLKYSGTFGPVTAVAHWSFGSGVALPQVVAPGVALGGNGEAPGHFRRDTAYGAGLNYFAGPLGLAISYDQLNPSMGITGGSISSGSFKKAATAVSYSFGAAKLMGGYRWGQNKAPNGDTLQRDDLYWIGGTFQVTPALSIALSYNYQNLKRLLDSTSSPNPWQVGFLSSYSLSKRTDLYLTSAFSKHAGLMLDSAATVFANSLALGNSYALATGKDNMFGAAVGVRHTF</sequence>
<keyword evidence="5" id="KW-0812">Transmembrane</keyword>
<evidence type="ECO:0000256" key="7">
    <source>
        <dbReference type="ARBA" id="ARBA00023065"/>
    </source>
</evidence>
<dbReference type="InterPro" id="IPR033900">
    <property type="entry name" value="Gram_neg_porin_domain"/>
</dbReference>
<keyword evidence="12" id="KW-0614">Plasmid</keyword>
<evidence type="ECO:0000256" key="1">
    <source>
        <dbReference type="ARBA" id="ARBA00004571"/>
    </source>
</evidence>
<keyword evidence="3" id="KW-0813">Transport</keyword>
<evidence type="ECO:0000256" key="5">
    <source>
        <dbReference type="ARBA" id="ARBA00022692"/>
    </source>
</evidence>
<dbReference type="PANTHER" id="PTHR34501">
    <property type="entry name" value="PROTEIN YDDL-RELATED"/>
    <property type="match status" value="1"/>
</dbReference>
<dbReference type="CDD" id="cd00342">
    <property type="entry name" value="gram_neg_porins"/>
    <property type="match status" value="1"/>
</dbReference>
<dbReference type="AlphaFoldDB" id="A0A643G0R4"/>
<keyword evidence="7" id="KW-0406">Ion transport</keyword>
<gene>
    <name evidence="12" type="ORF">F7R26_036465</name>
</gene>
<evidence type="ECO:0000313" key="13">
    <source>
        <dbReference type="Proteomes" id="UP000397656"/>
    </source>
</evidence>
<dbReference type="EMBL" id="CP062805">
    <property type="protein sequence ID" value="QOT81859.1"/>
    <property type="molecule type" value="Genomic_DNA"/>
</dbReference>
<accession>A0A643G0R4</accession>
<dbReference type="InterPro" id="IPR050298">
    <property type="entry name" value="Gram-neg_bact_OMP"/>
</dbReference>
<dbReference type="GO" id="GO:0015288">
    <property type="term" value="F:porin activity"/>
    <property type="evidence" value="ECO:0007669"/>
    <property type="project" value="UniProtKB-KW"/>
</dbReference>
<keyword evidence="4" id="KW-1134">Transmembrane beta strand</keyword>